<dbReference type="GO" id="GO:0005524">
    <property type="term" value="F:ATP binding"/>
    <property type="evidence" value="ECO:0007669"/>
    <property type="project" value="UniProtKB-KW"/>
</dbReference>
<dbReference type="InterPro" id="IPR036565">
    <property type="entry name" value="Mur-like_cat_sf"/>
</dbReference>
<dbReference type="InterPro" id="IPR001645">
    <property type="entry name" value="Folylpolyglutamate_synth"/>
</dbReference>
<protein>
    <recommendedName>
        <fullName evidence="3">tetrahydrofolate synthase</fullName>
        <ecNumber evidence="3">6.3.2.17</ecNumber>
    </recommendedName>
    <alternativeName>
        <fullName evidence="11">Folylpoly-gamma-glutamate synthetase</fullName>
    </alternativeName>
    <alternativeName>
        <fullName evidence="10">Tetrahydrofolylpolyglutamate synthase</fullName>
    </alternativeName>
</protein>
<evidence type="ECO:0000256" key="10">
    <source>
        <dbReference type="ARBA" id="ARBA00030592"/>
    </source>
</evidence>
<dbReference type="Gene3D" id="3.40.1190.10">
    <property type="entry name" value="Mur-like, catalytic domain"/>
    <property type="match status" value="1"/>
</dbReference>
<evidence type="ECO:0000313" key="13">
    <source>
        <dbReference type="EMBL" id="KAH7363624.1"/>
    </source>
</evidence>
<evidence type="ECO:0000256" key="11">
    <source>
        <dbReference type="ARBA" id="ARBA00030876"/>
    </source>
</evidence>
<dbReference type="UniPathway" id="UPA00850"/>
<comment type="similarity">
    <text evidence="2">Belongs to the folylpolyglutamate synthase family.</text>
</comment>
<dbReference type="SUPFAM" id="SSF53623">
    <property type="entry name" value="MurD-like peptide ligases, catalytic domain"/>
    <property type="match status" value="1"/>
</dbReference>
<evidence type="ECO:0000256" key="1">
    <source>
        <dbReference type="ARBA" id="ARBA00005150"/>
    </source>
</evidence>
<organism evidence="13 14">
    <name type="scientific">Plectosphaerella cucumerina</name>
    <dbReference type="NCBI Taxonomy" id="40658"/>
    <lineage>
        <taxon>Eukaryota</taxon>
        <taxon>Fungi</taxon>
        <taxon>Dikarya</taxon>
        <taxon>Ascomycota</taxon>
        <taxon>Pezizomycotina</taxon>
        <taxon>Sordariomycetes</taxon>
        <taxon>Hypocreomycetidae</taxon>
        <taxon>Glomerellales</taxon>
        <taxon>Plectosphaerellaceae</taxon>
        <taxon>Plectosphaerella</taxon>
    </lineage>
</organism>
<evidence type="ECO:0000256" key="3">
    <source>
        <dbReference type="ARBA" id="ARBA00013025"/>
    </source>
</evidence>
<proteinExistence type="inferred from homology"/>
<name>A0A8K0TK69_9PEZI</name>
<evidence type="ECO:0000313" key="14">
    <source>
        <dbReference type="Proteomes" id="UP000813385"/>
    </source>
</evidence>
<dbReference type="PANTHER" id="PTHR11136">
    <property type="entry name" value="FOLYLPOLYGLUTAMATE SYNTHASE-RELATED"/>
    <property type="match status" value="1"/>
</dbReference>
<evidence type="ECO:0000256" key="5">
    <source>
        <dbReference type="ARBA" id="ARBA00022598"/>
    </source>
</evidence>
<dbReference type="Proteomes" id="UP000813385">
    <property type="component" value="Unassembled WGS sequence"/>
</dbReference>
<dbReference type="AlphaFoldDB" id="A0A8K0TK69"/>
<dbReference type="GO" id="GO:0006730">
    <property type="term" value="P:one-carbon metabolic process"/>
    <property type="evidence" value="ECO:0007669"/>
    <property type="project" value="UniProtKB-KW"/>
</dbReference>
<reference evidence="13" key="1">
    <citation type="journal article" date="2021" name="Nat. Commun.">
        <title>Genetic determinants of endophytism in the Arabidopsis root mycobiome.</title>
        <authorList>
            <person name="Mesny F."/>
            <person name="Miyauchi S."/>
            <person name="Thiergart T."/>
            <person name="Pickel B."/>
            <person name="Atanasova L."/>
            <person name="Karlsson M."/>
            <person name="Huettel B."/>
            <person name="Barry K.W."/>
            <person name="Haridas S."/>
            <person name="Chen C."/>
            <person name="Bauer D."/>
            <person name="Andreopoulos W."/>
            <person name="Pangilinan J."/>
            <person name="LaButti K."/>
            <person name="Riley R."/>
            <person name="Lipzen A."/>
            <person name="Clum A."/>
            <person name="Drula E."/>
            <person name="Henrissat B."/>
            <person name="Kohler A."/>
            <person name="Grigoriev I.V."/>
            <person name="Martin F.M."/>
            <person name="Hacquard S."/>
        </authorList>
    </citation>
    <scope>NUCLEOTIDE SEQUENCE</scope>
    <source>
        <strain evidence="13">MPI-CAGE-AT-0016</strain>
    </source>
</reference>
<evidence type="ECO:0000256" key="9">
    <source>
        <dbReference type="ARBA" id="ARBA00022842"/>
    </source>
</evidence>
<comment type="caution">
    <text evidence="13">The sequence shown here is derived from an EMBL/GenBank/DDBJ whole genome shotgun (WGS) entry which is preliminary data.</text>
</comment>
<evidence type="ECO:0000256" key="2">
    <source>
        <dbReference type="ARBA" id="ARBA00008276"/>
    </source>
</evidence>
<dbReference type="GO" id="GO:0005829">
    <property type="term" value="C:cytosol"/>
    <property type="evidence" value="ECO:0007669"/>
    <property type="project" value="TreeGrafter"/>
</dbReference>
<dbReference type="GO" id="GO:0046872">
    <property type="term" value="F:metal ion binding"/>
    <property type="evidence" value="ECO:0007669"/>
    <property type="project" value="UniProtKB-KW"/>
</dbReference>
<dbReference type="EMBL" id="JAGPXD010000003">
    <property type="protein sequence ID" value="KAH7363624.1"/>
    <property type="molecule type" value="Genomic_DNA"/>
</dbReference>
<comment type="pathway">
    <text evidence="1">Cofactor biosynthesis; tetrahydrofolylpolyglutamate biosynthesis.</text>
</comment>
<gene>
    <name evidence="13" type="ORF">B0T11DRAFT_306448</name>
</gene>
<comment type="catalytic activity">
    <reaction evidence="12">
        <text>(6S)-5,6,7,8-tetrahydrofolyl-(gamma-L-Glu)(n) + L-glutamate + ATP = (6S)-5,6,7,8-tetrahydrofolyl-(gamma-L-Glu)(n+1) + ADP + phosphate + H(+)</text>
        <dbReference type="Rhea" id="RHEA:10580"/>
        <dbReference type="Rhea" id="RHEA-COMP:14738"/>
        <dbReference type="Rhea" id="RHEA-COMP:14740"/>
        <dbReference type="ChEBI" id="CHEBI:15378"/>
        <dbReference type="ChEBI" id="CHEBI:29985"/>
        <dbReference type="ChEBI" id="CHEBI:30616"/>
        <dbReference type="ChEBI" id="CHEBI:43474"/>
        <dbReference type="ChEBI" id="CHEBI:141005"/>
        <dbReference type="ChEBI" id="CHEBI:456216"/>
        <dbReference type="EC" id="6.3.2.17"/>
    </reaction>
</comment>
<keyword evidence="9" id="KW-0460">Magnesium</keyword>
<dbReference type="SUPFAM" id="SSF53244">
    <property type="entry name" value="MurD-like peptide ligases, peptide-binding domain"/>
    <property type="match status" value="1"/>
</dbReference>
<dbReference type="GO" id="GO:0005739">
    <property type="term" value="C:mitochondrion"/>
    <property type="evidence" value="ECO:0007669"/>
    <property type="project" value="TreeGrafter"/>
</dbReference>
<evidence type="ECO:0000256" key="12">
    <source>
        <dbReference type="ARBA" id="ARBA00047493"/>
    </source>
</evidence>
<dbReference type="Gene3D" id="3.90.190.20">
    <property type="entry name" value="Mur ligase, C-terminal domain"/>
    <property type="match status" value="1"/>
</dbReference>
<evidence type="ECO:0000256" key="4">
    <source>
        <dbReference type="ARBA" id="ARBA00022563"/>
    </source>
</evidence>
<dbReference type="NCBIfam" id="TIGR01499">
    <property type="entry name" value="folC"/>
    <property type="match status" value="1"/>
</dbReference>
<evidence type="ECO:0000256" key="7">
    <source>
        <dbReference type="ARBA" id="ARBA00022741"/>
    </source>
</evidence>
<evidence type="ECO:0000256" key="6">
    <source>
        <dbReference type="ARBA" id="ARBA00022723"/>
    </source>
</evidence>
<dbReference type="EC" id="6.3.2.17" evidence="3"/>
<keyword evidence="8" id="KW-0067">ATP-binding</keyword>
<keyword evidence="5 13" id="KW-0436">Ligase</keyword>
<dbReference type="OrthoDB" id="5212574at2759"/>
<dbReference type="GO" id="GO:0004326">
    <property type="term" value="F:tetrahydrofolylpolyglutamate synthase activity"/>
    <property type="evidence" value="ECO:0007669"/>
    <property type="project" value="UniProtKB-EC"/>
</dbReference>
<accession>A0A8K0TK69</accession>
<evidence type="ECO:0000256" key="8">
    <source>
        <dbReference type="ARBA" id="ARBA00022840"/>
    </source>
</evidence>
<keyword evidence="4" id="KW-0554">One-carbon metabolism</keyword>
<dbReference type="InterPro" id="IPR036615">
    <property type="entry name" value="Mur_ligase_C_dom_sf"/>
</dbReference>
<dbReference type="PANTHER" id="PTHR11136:SF5">
    <property type="entry name" value="FOLYLPOLYGLUTAMATE SYNTHASE, MITOCHONDRIAL"/>
    <property type="match status" value="1"/>
</dbReference>
<sequence>MKEQTTKDWLQKLGYKDDDLNALNVIHVAGTKGKGSTCSYIDGFLGQHGARTGFPKSRGLYTSPYLQKPNEMIRINNKPISDEYFRQNFFEVWDRLGLRRDDTGPPRQLQLLFILSIHIFIKERVDVAIIETHHGGEFDVTNVIPSPVITAITSIGRDHLQELGGTIENIAWHKAGIIKAGSQALSVRQEPAVIRVLKQRGRDRNVNVRVVESSDQLPGHFQDASQVINASLAKEVCDEFLRDKVSSCLAPQDLEAGIRGFSLSGRLQVVQKHDVTWCLDGAHNPMSVEVAARWFRGILEANGYVARSDGLS</sequence>
<keyword evidence="14" id="KW-1185">Reference proteome</keyword>
<keyword evidence="6" id="KW-0479">Metal-binding</keyword>
<keyword evidence="7" id="KW-0547">Nucleotide-binding</keyword>